<dbReference type="PANTHER" id="PTHR46248">
    <property type="entry name" value="EXPRESSED PROTEIN"/>
    <property type="match status" value="1"/>
</dbReference>
<evidence type="ECO:0008006" key="7">
    <source>
        <dbReference type="Google" id="ProtNLM"/>
    </source>
</evidence>
<dbReference type="AlphaFoldDB" id="A0A540KGU0"/>
<gene>
    <name evidence="5" type="ORF">C1H46_041240</name>
</gene>
<feature type="compositionally biased region" description="Polar residues" evidence="2">
    <location>
        <begin position="1"/>
        <end position="10"/>
    </location>
</feature>
<comment type="caution">
    <text evidence="5">The sequence shown here is derived from an EMBL/GenBank/DDBJ whole genome shotgun (WGS) entry which is preliminary data.</text>
</comment>
<feature type="compositionally biased region" description="Polar residues" evidence="2">
    <location>
        <begin position="183"/>
        <end position="192"/>
    </location>
</feature>
<feature type="region of interest" description="Disordered" evidence="2">
    <location>
        <begin position="1"/>
        <end position="24"/>
    </location>
</feature>
<feature type="region of interest" description="Disordered" evidence="2">
    <location>
        <begin position="133"/>
        <end position="258"/>
    </location>
</feature>
<evidence type="ECO:0000313" key="6">
    <source>
        <dbReference type="Proteomes" id="UP000315295"/>
    </source>
</evidence>
<feature type="region of interest" description="Disordered" evidence="2">
    <location>
        <begin position="557"/>
        <end position="673"/>
    </location>
</feature>
<feature type="compositionally biased region" description="Polar residues" evidence="2">
    <location>
        <begin position="601"/>
        <end position="610"/>
    </location>
</feature>
<feature type="domain" description="Ternary complex factor MIP1 leucine-zipper" evidence="4">
    <location>
        <begin position="44"/>
        <end position="125"/>
    </location>
</feature>
<evidence type="ECO:0000259" key="3">
    <source>
        <dbReference type="Pfam" id="PF04784"/>
    </source>
</evidence>
<feature type="domain" description="DUF547" evidence="3">
    <location>
        <begin position="347"/>
        <end position="477"/>
    </location>
</feature>
<dbReference type="Pfam" id="PF14389">
    <property type="entry name" value="Lzipper-MIP1"/>
    <property type="match status" value="1"/>
</dbReference>
<protein>
    <recommendedName>
        <fullName evidence="7">DUF547 domain-containing protein</fullName>
    </recommendedName>
</protein>
<reference evidence="5 6" key="1">
    <citation type="journal article" date="2019" name="G3 (Bethesda)">
        <title>Sequencing of a Wild Apple (Malus baccata) Genome Unravels the Differences Between Cultivated and Wild Apple Species Regarding Disease Resistance and Cold Tolerance.</title>
        <authorList>
            <person name="Chen X."/>
        </authorList>
    </citation>
    <scope>NUCLEOTIDE SEQUENCE [LARGE SCALE GENOMIC DNA]</scope>
    <source>
        <strain evidence="6">cv. Shandingzi</strain>
        <tissue evidence="5">Leaves</tissue>
    </source>
</reference>
<feature type="compositionally biased region" description="Basic and acidic residues" evidence="2">
    <location>
        <begin position="584"/>
        <end position="600"/>
    </location>
</feature>
<feature type="compositionally biased region" description="Polar residues" evidence="2">
    <location>
        <begin position="571"/>
        <end position="583"/>
    </location>
</feature>
<dbReference type="PANTHER" id="PTHR46248:SF9">
    <property type="entry name" value="EXPRESSED PROTEIN"/>
    <property type="match status" value="1"/>
</dbReference>
<dbReference type="STRING" id="106549.A0A540KGU0"/>
<dbReference type="InterPro" id="IPR006869">
    <property type="entry name" value="DUF547"/>
</dbReference>
<keyword evidence="1" id="KW-0175">Coiled coil</keyword>
<proteinExistence type="predicted"/>
<sequence>MNTRVRTRLQSMKPPEKNQKERVEMKGGKITDTRKVISNGRASSRERKFALQQDVDKLKKKLRHEENVHRALQRAFTRPLGALPRLPPYLPPYTLELLAEVAVLEEEVVRLEEQVVHFRKDLYQEAVYISNSKRKMETSSAVSSDSYPIKNPKFQSQRGNNSTNSTEKDCPSPYVSDDKQGKENQSYNNITKSNERALIHKGQVRTPVKRPPINHRAAEKRLEPQKLQFETRTADQESEQSRLPSMPDKELSGDNSPNKISENIINCLSSILMRMSSVKNSGPAENERTENWDPYGICLEFGQRDIGPYKQLHAIEARNINPNQTANALFLLGRLKLLLRKLASVNLQSLNHQEKLAFWINIYNSCMMNAFLEHGIPESPEIIVALMQKATINVGGHILNAITIEHFILRLPFHSKYTFSKGTKNDEKTARNTFGLELSEPLVTFALSCGSWSSPSVRVYTASQVENELEVAKREYLQAAVGISSNRFAIPKILDWYLPDFAKDLESLLDWICLQLPSELGKEALKLLEREQVVHFRKDLYQEAVYISNSKRKMETSSAVSSDSYPIKNPKFQSQRGNNSTNSTEKDCPSPYVSDDKQGKENQSYNNITKSNERALIHKGQVRTPVKRPPINHRAAEKRLEPQKLQFETRTADQESAQARLPSMPDKELSGDNSPNKISENIIICLSSILMRMSSVKNSGPVENERTENWDPYRICLEFGQRDIGPYKQLHAIEARNINPNQTANALFLLGRLKLLLRKLASVNLQSLNHQEKLAFWINIYNSCMMNAFLEHGIPESPEIIVALMQKATINVGGHILNAITIEHFILRLPFHSKYTFSKGTKNDEKTARNTFGLELSEPLVTFALSCGSWSSPSVRVYTASQVENELEVAKREYLQAAVGISSNRFAIPKILDWYLPDFAKDLESLLDWICLQLPSELGKEALKLLERGKNEPLLQFVQVMPYEFNFRYLLCT</sequence>
<feature type="domain" description="DUF547" evidence="3">
    <location>
        <begin position="765"/>
        <end position="895"/>
    </location>
</feature>
<evidence type="ECO:0000313" key="5">
    <source>
        <dbReference type="EMBL" id="TQD73222.1"/>
    </source>
</evidence>
<feature type="compositionally biased region" description="Polar residues" evidence="2">
    <location>
        <begin position="153"/>
        <end position="165"/>
    </location>
</feature>
<name>A0A540KGU0_MALBA</name>
<feature type="compositionally biased region" description="Polar residues" evidence="2">
    <location>
        <begin position="646"/>
        <end position="657"/>
    </location>
</feature>
<evidence type="ECO:0000259" key="4">
    <source>
        <dbReference type="Pfam" id="PF14389"/>
    </source>
</evidence>
<dbReference type="InterPro" id="IPR025757">
    <property type="entry name" value="MIP1_Leuzipper"/>
</dbReference>
<accession>A0A540KGU0</accession>
<evidence type="ECO:0000256" key="1">
    <source>
        <dbReference type="SAM" id="Coils"/>
    </source>
</evidence>
<keyword evidence="6" id="KW-1185">Reference proteome</keyword>
<dbReference type="Proteomes" id="UP000315295">
    <property type="component" value="Unassembled WGS sequence"/>
</dbReference>
<dbReference type="EMBL" id="VIEB01001317">
    <property type="protein sequence ID" value="TQD73222.1"/>
    <property type="molecule type" value="Genomic_DNA"/>
</dbReference>
<organism evidence="5 6">
    <name type="scientific">Malus baccata</name>
    <name type="common">Siberian crab apple</name>
    <name type="synonym">Pyrus baccata</name>
    <dbReference type="NCBI Taxonomy" id="106549"/>
    <lineage>
        <taxon>Eukaryota</taxon>
        <taxon>Viridiplantae</taxon>
        <taxon>Streptophyta</taxon>
        <taxon>Embryophyta</taxon>
        <taxon>Tracheophyta</taxon>
        <taxon>Spermatophyta</taxon>
        <taxon>Magnoliopsida</taxon>
        <taxon>eudicotyledons</taxon>
        <taxon>Gunneridae</taxon>
        <taxon>Pentapetalae</taxon>
        <taxon>rosids</taxon>
        <taxon>fabids</taxon>
        <taxon>Rosales</taxon>
        <taxon>Rosaceae</taxon>
        <taxon>Amygdaloideae</taxon>
        <taxon>Maleae</taxon>
        <taxon>Malus</taxon>
    </lineage>
</organism>
<dbReference type="Pfam" id="PF04784">
    <property type="entry name" value="DUF547"/>
    <property type="match status" value="2"/>
</dbReference>
<evidence type="ECO:0000256" key="2">
    <source>
        <dbReference type="SAM" id="MobiDB-lite"/>
    </source>
</evidence>
<feature type="coiled-coil region" evidence="1">
    <location>
        <begin position="48"/>
        <end position="121"/>
    </location>
</feature>
<feature type="compositionally biased region" description="Basic and acidic residues" evidence="2">
    <location>
        <begin position="166"/>
        <end position="182"/>
    </location>
</feature>
<feature type="compositionally biased region" description="Basic and acidic residues" evidence="2">
    <location>
        <begin position="14"/>
        <end position="24"/>
    </location>
</feature>